<feature type="compositionally biased region" description="Basic and acidic residues" evidence="1">
    <location>
        <begin position="70"/>
        <end position="83"/>
    </location>
</feature>
<sequence length="128" mass="14172">MAFGTPDIGAGRQPVARGAPEAEDPSKIPLPQTPRKIAAEEDEGKAAGVFSASTEASPYYHDMVTPRSAGRSERPARDTEDSHFQANRRRGSQRPCSKRYEVSEDSSSDDDLLRELEYDDSDLTEQWN</sequence>
<evidence type="ECO:0000313" key="2">
    <source>
        <dbReference type="EMBL" id="GMF42288.1"/>
    </source>
</evidence>
<gene>
    <name evidence="2" type="ORF">Plil01_001678400</name>
</gene>
<dbReference type="OrthoDB" id="118240at2759"/>
<organism evidence="2 3">
    <name type="scientific">Phytophthora lilii</name>
    <dbReference type="NCBI Taxonomy" id="2077276"/>
    <lineage>
        <taxon>Eukaryota</taxon>
        <taxon>Sar</taxon>
        <taxon>Stramenopiles</taxon>
        <taxon>Oomycota</taxon>
        <taxon>Peronosporomycetes</taxon>
        <taxon>Peronosporales</taxon>
        <taxon>Peronosporaceae</taxon>
        <taxon>Phytophthora</taxon>
    </lineage>
</organism>
<protein>
    <submittedName>
        <fullName evidence="2">Unnamed protein product</fullName>
    </submittedName>
</protein>
<dbReference type="EMBL" id="BSXW01002408">
    <property type="protein sequence ID" value="GMF42288.1"/>
    <property type="molecule type" value="Genomic_DNA"/>
</dbReference>
<comment type="caution">
    <text evidence="2">The sequence shown here is derived from an EMBL/GenBank/DDBJ whole genome shotgun (WGS) entry which is preliminary data.</text>
</comment>
<name>A0A9W7CVN6_9STRA</name>
<keyword evidence="3" id="KW-1185">Reference proteome</keyword>
<evidence type="ECO:0000313" key="3">
    <source>
        <dbReference type="Proteomes" id="UP001165083"/>
    </source>
</evidence>
<dbReference type="Proteomes" id="UP001165083">
    <property type="component" value="Unassembled WGS sequence"/>
</dbReference>
<evidence type="ECO:0000256" key="1">
    <source>
        <dbReference type="SAM" id="MobiDB-lite"/>
    </source>
</evidence>
<proteinExistence type="predicted"/>
<feature type="compositionally biased region" description="Acidic residues" evidence="1">
    <location>
        <begin position="117"/>
        <end position="128"/>
    </location>
</feature>
<reference evidence="2" key="1">
    <citation type="submission" date="2023-04" db="EMBL/GenBank/DDBJ databases">
        <title>Phytophthora lilii NBRC 32176.</title>
        <authorList>
            <person name="Ichikawa N."/>
            <person name="Sato H."/>
            <person name="Tonouchi N."/>
        </authorList>
    </citation>
    <scope>NUCLEOTIDE SEQUENCE</scope>
    <source>
        <strain evidence="2">NBRC 32176</strain>
    </source>
</reference>
<feature type="region of interest" description="Disordered" evidence="1">
    <location>
        <begin position="1"/>
        <end position="128"/>
    </location>
</feature>
<accession>A0A9W7CVN6</accession>
<dbReference type="AlphaFoldDB" id="A0A9W7CVN6"/>